<reference evidence="1 2" key="1">
    <citation type="submission" date="2019-07" db="EMBL/GenBank/DDBJ databases">
        <title>Whole genome shotgun sequence of Halolactibacillus halophilus NBRC 100868.</title>
        <authorList>
            <person name="Hosoyama A."/>
            <person name="Uohara A."/>
            <person name="Ohji S."/>
            <person name="Ichikawa N."/>
        </authorList>
    </citation>
    <scope>NUCLEOTIDE SEQUENCE [LARGE SCALE GENOMIC DNA]</scope>
    <source>
        <strain evidence="1 2">NBRC 100868</strain>
    </source>
</reference>
<gene>
    <name evidence="1" type="ORF">HHA03_11720</name>
</gene>
<proteinExistence type="predicted"/>
<dbReference type="RefSeq" id="WP_234987452.1">
    <property type="nucleotide sequence ID" value="NZ_FOXC01000019.1"/>
</dbReference>
<dbReference type="Proteomes" id="UP000321547">
    <property type="component" value="Unassembled WGS sequence"/>
</dbReference>
<evidence type="ECO:0000313" key="2">
    <source>
        <dbReference type="Proteomes" id="UP000321547"/>
    </source>
</evidence>
<organism evidence="1 2">
    <name type="scientific">Halolactibacillus halophilus</name>
    <dbReference type="NCBI Taxonomy" id="306540"/>
    <lineage>
        <taxon>Bacteria</taxon>
        <taxon>Bacillati</taxon>
        <taxon>Bacillota</taxon>
        <taxon>Bacilli</taxon>
        <taxon>Bacillales</taxon>
        <taxon>Bacillaceae</taxon>
        <taxon>Halolactibacillus</taxon>
    </lineage>
</organism>
<accession>A0ABQ0VP05</accession>
<sequence>MVVEDKDHNLKHELTGETEVNIEKGKRSTGAFKRQILVEDEKIPIHLKCKRIP</sequence>
<dbReference type="EMBL" id="BJWI01000013">
    <property type="protein sequence ID" value="GEM01640.1"/>
    <property type="molecule type" value="Genomic_DNA"/>
</dbReference>
<evidence type="ECO:0008006" key="3">
    <source>
        <dbReference type="Google" id="ProtNLM"/>
    </source>
</evidence>
<keyword evidence="2" id="KW-1185">Reference proteome</keyword>
<evidence type="ECO:0000313" key="1">
    <source>
        <dbReference type="EMBL" id="GEM01640.1"/>
    </source>
</evidence>
<comment type="caution">
    <text evidence="1">The sequence shown here is derived from an EMBL/GenBank/DDBJ whole genome shotgun (WGS) entry which is preliminary data.</text>
</comment>
<protein>
    <recommendedName>
        <fullName evidence="3">Transposase</fullName>
    </recommendedName>
</protein>
<name>A0ABQ0VP05_9BACI</name>